<evidence type="ECO:0000313" key="1">
    <source>
        <dbReference type="Proteomes" id="UP000035681"/>
    </source>
</evidence>
<dbReference type="AlphaFoldDB" id="A0AAF5I4Q9"/>
<evidence type="ECO:0000313" key="2">
    <source>
        <dbReference type="WBParaSite" id="TCONS_00017173.p1"/>
    </source>
</evidence>
<dbReference type="WBParaSite" id="TCONS_00017173.p1">
    <property type="protein sequence ID" value="TCONS_00017173.p1"/>
    <property type="gene ID" value="XLOC_011352"/>
</dbReference>
<keyword evidence="1" id="KW-1185">Reference proteome</keyword>
<dbReference type="Proteomes" id="UP000035681">
    <property type="component" value="Unplaced"/>
</dbReference>
<proteinExistence type="predicted"/>
<accession>A0AAF5I4Q9</accession>
<sequence length="322" mass="38034">EDNNTNRNNFEKENISIDVPFDNCLDESIEDEDSYICEIYLDLLKDFDESSTEYDGIARIGINIVLSVSNNSSNNKITSLDFESVMSAWEHCFTEFNYILSITIISEYINTFLIKRNNLILFNKNVSIVSEIEKIVALLIDSMYSKNNVNYHALNTIYTIVKYYSFDFVFHIDYYFDRITDYLYFKILSSLSISFSDEETESKIQKKNLANYSNYNPENRSYYFIKLSINLKDGHKKLLEYITTEDSDFSPLFKVYNYIDSQYFMRHTPFLKQANIDFHGIKIFDLRKTIIFLLDCISNLLNTFTDCRSSSKHNKYFKRSID</sequence>
<name>A0AAF5I4Q9_STRER</name>
<reference evidence="2" key="1">
    <citation type="submission" date="2024-02" db="UniProtKB">
        <authorList>
            <consortium name="WormBaseParasite"/>
        </authorList>
    </citation>
    <scope>IDENTIFICATION</scope>
</reference>
<protein>
    <submittedName>
        <fullName evidence="2">Uncharacterized protein</fullName>
    </submittedName>
</protein>
<organism evidence="1 2">
    <name type="scientific">Strongyloides stercoralis</name>
    <name type="common">Threadworm</name>
    <dbReference type="NCBI Taxonomy" id="6248"/>
    <lineage>
        <taxon>Eukaryota</taxon>
        <taxon>Metazoa</taxon>
        <taxon>Ecdysozoa</taxon>
        <taxon>Nematoda</taxon>
        <taxon>Chromadorea</taxon>
        <taxon>Rhabditida</taxon>
        <taxon>Tylenchina</taxon>
        <taxon>Panagrolaimomorpha</taxon>
        <taxon>Strongyloidoidea</taxon>
        <taxon>Strongyloididae</taxon>
        <taxon>Strongyloides</taxon>
    </lineage>
</organism>